<feature type="domain" description="Carboxylesterase type B" evidence="4">
    <location>
        <begin position="9"/>
        <end position="468"/>
    </location>
</feature>
<evidence type="ECO:0000256" key="1">
    <source>
        <dbReference type="ARBA" id="ARBA00005964"/>
    </source>
</evidence>
<gene>
    <name evidence="5" type="ORF">A1O5_00912</name>
</gene>
<organism evidence="5 6">
    <name type="scientific">Cladophialophora psammophila CBS 110553</name>
    <dbReference type="NCBI Taxonomy" id="1182543"/>
    <lineage>
        <taxon>Eukaryota</taxon>
        <taxon>Fungi</taxon>
        <taxon>Dikarya</taxon>
        <taxon>Ascomycota</taxon>
        <taxon>Pezizomycotina</taxon>
        <taxon>Eurotiomycetes</taxon>
        <taxon>Chaetothyriomycetidae</taxon>
        <taxon>Chaetothyriales</taxon>
        <taxon>Herpotrichiellaceae</taxon>
        <taxon>Cladophialophora</taxon>
    </lineage>
</organism>
<dbReference type="GO" id="GO:0016787">
    <property type="term" value="F:hydrolase activity"/>
    <property type="evidence" value="ECO:0007669"/>
    <property type="project" value="UniProtKB-KW"/>
</dbReference>
<dbReference type="EMBL" id="AMGX01000001">
    <property type="protein sequence ID" value="EXJ76404.1"/>
    <property type="molecule type" value="Genomic_DNA"/>
</dbReference>
<dbReference type="OrthoDB" id="4160578at2759"/>
<comment type="similarity">
    <text evidence="1 3">Belongs to the type-B carboxylesterase/lipase family.</text>
</comment>
<dbReference type="InterPro" id="IPR050309">
    <property type="entry name" value="Type-B_Carboxylest/Lipase"/>
</dbReference>
<dbReference type="EC" id="3.1.1.-" evidence="3"/>
<comment type="caution">
    <text evidence="5">The sequence shown here is derived from an EMBL/GenBank/DDBJ whole genome shotgun (WGS) entry which is preliminary data.</text>
</comment>
<dbReference type="InterPro" id="IPR019826">
    <property type="entry name" value="Carboxylesterase_B_AS"/>
</dbReference>
<keyword evidence="6" id="KW-1185">Reference proteome</keyword>
<dbReference type="STRING" id="1182543.W9Y1S6"/>
<dbReference type="Gene3D" id="3.40.50.1820">
    <property type="entry name" value="alpha/beta hydrolase"/>
    <property type="match status" value="1"/>
</dbReference>
<dbReference type="PROSITE" id="PS00122">
    <property type="entry name" value="CARBOXYLESTERASE_B_1"/>
    <property type="match status" value="1"/>
</dbReference>
<dbReference type="Proteomes" id="UP000019471">
    <property type="component" value="Unassembled WGS sequence"/>
</dbReference>
<evidence type="ECO:0000259" key="4">
    <source>
        <dbReference type="Pfam" id="PF00135"/>
    </source>
</evidence>
<dbReference type="HOGENOM" id="CLU_006586_14_4_1"/>
<dbReference type="SUPFAM" id="SSF53474">
    <property type="entry name" value="alpha/beta-Hydrolases"/>
    <property type="match status" value="1"/>
</dbReference>
<dbReference type="PANTHER" id="PTHR11559">
    <property type="entry name" value="CARBOXYLESTERASE"/>
    <property type="match status" value="1"/>
</dbReference>
<dbReference type="InterPro" id="IPR002018">
    <property type="entry name" value="CarbesteraseB"/>
</dbReference>
<dbReference type="RefSeq" id="XP_007739721.1">
    <property type="nucleotide sequence ID" value="XM_007741531.1"/>
</dbReference>
<keyword evidence="2 3" id="KW-0378">Hydrolase</keyword>
<dbReference type="eggNOG" id="KOG1516">
    <property type="taxonomic scope" value="Eukaryota"/>
</dbReference>
<reference evidence="5 6" key="1">
    <citation type="submission" date="2013-03" db="EMBL/GenBank/DDBJ databases">
        <title>The Genome Sequence of Cladophialophora psammophila CBS 110553.</title>
        <authorList>
            <consortium name="The Broad Institute Genomics Platform"/>
            <person name="Cuomo C."/>
            <person name="de Hoog S."/>
            <person name="Gorbushina A."/>
            <person name="Walker B."/>
            <person name="Young S.K."/>
            <person name="Zeng Q."/>
            <person name="Gargeya S."/>
            <person name="Fitzgerald M."/>
            <person name="Haas B."/>
            <person name="Abouelleil A."/>
            <person name="Allen A.W."/>
            <person name="Alvarado L."/>
            <person name="Arachchi H.M."/>
            <person name="Berlin A.M."/>
            <person name="Chapman S.B."/>
            <person name="Gainer-Dewar J."/>
            <person name="Goldberg J."/>
            <person name="Griggs A."/>
            <person name="Gujja S."/>
            <person name="Hansen M."/>
            <person name="Howarth C."/>
            <person name="Imamovic A."/>
            <person name="Ireland A."/>
            <person name="Larimer J."/>
            <person name="McCowan C."/>
            <person name="Murphy C."/>
            <person name="Pearson M."/>
            <person name="Poon T.W."/>
            <person name="Priest M."/>
            <person name="Roberts A."/>
            <person name="Saif S."/>
            <person name="Shea T."/>
            <person name="Sisk P."/>
            <person name="Sykes S."/>
            <person name="Wortman J."/>
            <person name="Nusbaum C."/>
            <person name="Birren B."/>
        </authorList>
    </citation>
    <scope>NUCLEOTIDE SEQUENCE [LARGE SCALE GENOMIC DNA]</scope>
    <source>
        <strain evidence="5 6">CBS 110553</strain>
    </source>
</reference>
<protein>
    <recommendedName>
        <fullName evidence="3">Carboxylic ester hydrolase</fullName>
        <ecNumber evidence="3">3.1.1.-</ecNumber>
    </recommendedName>
</protein>
<proteinExistence type="inferred from homology"/>
<dbReference type="Pfam" id="PF00135">
    <property type="entry name" value="COesterase"/>
    <property type="match status" value="1"/>
</dbReference>
<dbReference type="InterPro" id="IPR029058">
    <property type="entry name" value="AB_hydrolase_fold"/>
</dbReference>
<name>W9Y1S6_9EURO</name>
<sequence length="533" mass="57723">MTAVIQHPKLGCIRGRDDGDVVQCLGLKYATLSDRFATAVLFDEKAAGEIQATEPGPGVISLPEGCVLEQGLIQQSLPVNDLSFSELHGLNLNITIPKGSRTNLPVFAFIHGGGFGMGSNAWPQYDLKNIVRLSLKNGTPVLGININYRLGVLGYLTSQELREAGYESNNGIRDQRIAFEWIRTHAPGFGGDPGNVTVVGESAGAISCSLHLQSHEELFQRAMIMSGTFFLFKPLPLPVAEVAYQSTLKALGLDQLAPPERLKALLQVPTEQLYASIQPEIPLFPVADGHLVHRVPTFGQIATQDSSFLPGKFWTQGIMIGDCQFDASIFAILLGPRRKGIAEAFETSIQTSLQDHQGLADAILNSYGIRTARSDEEAMSGILKFINDIAFDAPLKAFCEGWPEGKAFVYCFNVGNPWEGPGKGQATHILDIAFLFQNYNDFLTTEQKAVAEQFGSHFISFICGEAPFPSHVPGKGGAMVYGSPSEATEFVLSDRPEDVGRRSIISSIATEYGMPDTALDAMSAALDRFVAGY</sequence>
<evidence type="ECO:0000313" key="6">
    <source>
        <dbReference type="Proteomes" id="UP000019471"/>
    </source>
</evidence>
<dbReference type="AlphaFoldDB" id="W9Y1S6"/>
<evidence type="ECO:0000313" key="5">
    <source>
        <dbReference type="EMBL" id="EXJ76404.1"/>
    </source>
</evidence>
<evidence type="ECO:0000256" key="3">
    <source>
        <dbReference type="RuleBase" id="RU361235"/>
    </source>
</evidence>
<accession>W9Y1S6</accession>
<dbReference type="ESTHER" id="9euro-w9y1s6">
    <property type="family name" value="Fungal_carboxylesterase_lipase"/>
</dbReference>
<dbReference type="GeneID" id="19185648"/>
<evidence type="ECO:0000256" key="2">
    <source>
        <dbReference type="ARBA" id="ARBA00022801"/>
    </source>
</evidence>